<name>A0A1F8ASS8_9BACT</name>
<reference evidence="3 4" key="1">
    <citation type="journal article" date="2016" name="Nat. Commun.">
        <title>Thousands of microbial genomes shed light on interconnected biogeochemical processes in an aquifer system.</title>
        <authorList>
            <person name="Anantharaman K."/>
            <person name="Brown C.T."/>
            <person name="Hug L.A."/>
            <person name="Sharon I."/>
            <person name="Castelle C.J."/>
            <person name="Probst A.J."/>
            <person name="Thomas B.C."/>
            <person name="Singh A."/>
            <person name="Wilkins M.J."/>
            <person name="Karaoz U."/>
            <person name="Brodie E.L."/>
            <person name="Williams K.H."/>
            <person name="Hubbard S.S."/>
            <person name="Banfield J.F."/>
        </authorList>
    </citation>
    <scope>NUCLEOTIDE SEQUENCE [LARGE SCALE GENOMIC DNA]</scope>
</reference>
<keyword evidence="1" id="KW-0812">Transmembrane</keyword>
<dbReference type="GO" id="GO:0016757">
    <property type="term" value="F:glycosyltransferase activity"/>
    <property type="evidence" value="ECO:0007669"/>
    <property type="project" value="InterPro"/>
</dbReference>
<dbReference type="Pfam" id="PF00534">
    <property type="entry name" value="Glycos_transf_1"/>
    <property type="match status" value="1"/>
</dbReference>
<keyword evidence="1" id="KW-0472">Membrane</keyword>
<keyword evidence="1" id="KW-1133">Transmembrane helix</keyword>
<organism evidence="3 4">
    <name type="scientific">Candidatus Woesebacteria bacterium RIFCSPHIGHO2_12_FULL_41_24</name>
    <dbReference type="NCBI Taxonomy" id="1802510"/>
    <lineage>
        <taxon>Bacteria</taxon>
        <taxon>Candidatus Woeseibacteriota</taxon>
    </lineage>
</organism>
<dbReference type="AlphaFoldDB" id="A0A1F8ASS8"/>
<dbReference type="Proteomes" id="UP000178603">
    <property type="component" value="Unassembled WGS sequence"/>
</dbReference>
<protein>
    <recommendedName>
        <fullName evidence="2">Glycosyl transferase family 1 domain-containing protein</fullName>
    </recommendedName>
</protein>
<feature type="transmembrane region" description="Helical" evidence="1">
    <location>
        <begin position="67"/>
        <end position="88"/>
    </location>
</feature>
<accession>A0A1F8ASS8</accession>
<dbReference type="PANTHER" id="PTHR45947:SF3">
    <property type="entry name" value="SULFOQUINOVOSYL TRANSFERASE SQD2"/>
    <property type="match status" value="1"/>
</dbReference>
<dbReference type="EMBL" id="MGGW01000009">
    <property type="protein sequence ID" value="OGM54804.1"/>
    <property type="molecule type" value="Genomic_DNA"/>
</dbReference>
<feature type="domain" description="Glycosyl transferase family 1" evidence="2">
    <location>
        <begin position="182"/>
        <end position="339"/>
    </location>
</feature>
<evidence type="ECO:0000313" key="4">
    <source>
        <dbReference type="Proteomes" id="UP000178603"/>
    </source>
</evidence>
<dbReference type="InterPro" id="IPR050194">
    <property type="entry name" value="Glycosyltransferase_grp1"/>
</dbReference>
<comment type="caution">
    <text evidence="3">The sequence shown here is derived from an EMBL/GenBank/DDBJ whole genome shotgun (WGS) entry which is preliminary data.</text>
</comment>
<dbReference type="CDD" id="cd03801">
    <property type="entry name" value="GT4_PimA-like"/>
    <property type="match status" value="1"/>
</dbReference>
<dbReference type="SUPFAM" id="SSF53756">
    <property type="entry name" value="UDP-Glycosyltransferase/glycogen phosphorylase"/>
    <property type="match status" value="1"/>
</dbReference>
<evidence type="ECO:0000256" key="1">
    <source>
        <dbReference type="SAM" id="Phobius"/>
    </source>
</evidence>
<evidence type="ECO:0000313" key="3">
    <source>
        <dbReference type="EMBL" id="OGM54804.1"/>
    </source>
</evidence>
<evidence type="ECO:0000259" key="2">
    <source>
        <dbReference type="Pfam" id="PF00534"/>
    </source>
</evidence>
<sequence length="374" mass="42695">MKIAIFHPEFAFAGGAERMTFEQIRYFKKIGWEVDCFTAFIDRENCYPDKIGEYEIHQILPGALNRIIPHQVMVVLATLCFALAFPAYCLLHSTYYNFFFGSNQAAPWWAFFASKMFKKPFAVYLNYPARLKGPLMVVDKFIVKQANTCFADGKFARLMCEKTYGRKFINCPGGVDGGKFSRKIWEARWRDPYILITNRHFPAKRIDYGIKILKSLDTGHMPPVTLKITGAQTKYTQTLKKLVKKYELGNRVKFLDLIADKDLKTLYRGALVYLYTAPSEDFGLGILEAMACGVPPVAWNNAGPKYIVENGKTGFLAKPGDLDNFTDKVKKLLVSRRMNFKMALAAHVYSGEYPWDAHARILEHNIKGEIHSLV</sequence>
<dbReference type="Gene3D" id="3.40.50.2000">
    <property type="entry name" value="Glycogen Phosphorylase B"/>
    <property type="match status" value="2"/>
</dbReference>
<dbReference type="PANTHER" id="PTHR45947">
    <property type="entry name" value="SULFOQUINOVOSYL TRANSFERASE SQD2"/>
    <property type="match status" value="1"/>
</dbReference>
<gene>
    <name evidence="3" type="ORF">A3E44_01445</name>
</gene>
<dbReference type="InterPro" id="IPR001296">
    <property type="entry name" value="Glyco_trans_1"/>
</dbReference>
<proteinExistence type="predicted"/>